<evidence type="ECO:0000313" key="2">
    <source>
        <dbReference type="EMBL" id="MDA0164566.1"/>
    </source>
</evidence>
<organism evidence="2 3">
    <name type="scientific">Solirubrobacter ginsenosidimutans</name>
    <dbReference type="NCBI Taxonomy" id="490573"/>
    <lineage>
        <taxon>Bacteria</taxon>
        <taxon>Bacillati</taxon>
        <taxon>Actinomycetota</taxon>
        <taxon>Thermoleophilia</taxon>
        <taxon>Solirubrobacterales</taxon>
        <taxon>Solirubrobacteraceae</taxon>
        <taxon>Solirubrobacter</taxon>
    </lineage>
</organism>
<comment type="caution">
    <text evidence="2">The sequence shown here is derived from an EMBL/GenBank/DDBJ whole genome shotgun (WGS) entry which is preliminary data.</text>
</comment>
<keyword evidence="3" id="KW-1185">Reference proteome</keyword>
<keyword evidence="2" id="KW-0547">Nucleotide-binding</keyword>
<feature type="domain" description="Orc1-like AAA ATPase" evidence="1">
    <location>
        <begin position="28"/>
        <end position="217"/>
    </location>
</feature>
<sequence length="433" mass="47825">MDWLDFGFRSNPYDSSELPASEVGHKLLVGRDAQLRQLKEQLKSSANVVAVEGAYGVGKSSLIAVAQHALEEEFPMGRGQQLFLSASKPFQLQTDTGPTAFRHEVLYSVANALTTHRERLREAGLANSGIETIGRWLTAPEVRGKGGGLTTPFGGGTFNMTSGPNTSDGFKQEGFPERVEACLRECFPSRQQGGVICVIDNLEVLDLSSTRTLLEQIRDPLLRKAGLCWVLCGAPRTVRDAASSQRLHGIVRTPIEIGPIEAPFVGEVVGRRLEVYAQEDSNYTPVEPDGFLRLYGAVNRHLREALVACERYSEWLDAREDWPESPADKSQLLRKWLALEADNHLSATRDPGDRAWRLFDELAQEPDGIASSSDFRALGFKSPDAMLKEMQELQMANLAGPAMGEDPSRDETIEMTPQGRMVRIARLGIEKVF</sequence>
<accession>A0A9X3S5V0</accession>
<protein>
    <submittedName>
        <fullName evidence="2">ATP-binding protein</fullName>
    </submittedName>
</protein>
<evidence type="ECO:0000259" key="1">
    <source>
        <dbReference type="Pfam" id="PF13191"/>
    </source>
</evidence>
<dbReference type="SUPFAM" id="SSF52540">
    <property type="entry name" value="P-loop containing nucleoside triphosphate hydrolases"/>
    <property type="match status" value="1"/>
</dbReference>
<gene>
    <name evidence="2" type="ORF">OM076_30130</name>
</gene>
<proteinExistence type="predicted"/>
<dbReference type="Proteomes" id="UP001149140">
    <property type="component" value="Unassembled WGS sequence"/>
</dbReference>
<dbReference type="InterPro" id="IPR041664">
    <property type="entry name" value="AAA_16"/>
</dbReference>
<reference evidence="2" key="1">
    <citation type="submission" date="2022-10" db="EMBL/GenBank/DDBJ databases">
        <title>The WGS of Solirubrobacter ginsenosidimutans DSM 21036.</title>
        <authorList>
            <person name="Jiang Z."/>
        </authorList>
    </citation>
    <scope>NUCLEOTIDE SEQUENCE</scope>
    <source>
        <strain evidence="2">DSM 21036</strain>
    </source>
</reference>
<evidence type="ECO:0000313" key="3">
    <source>
        <dbReference type="Proteomes" id="UP001149140"/>
    </source>
</evidence>
<dbReference type="RefSeq" id="WP_270043821.1">
    <property type="nucleotide sequence ID" value="NZ_JAPDOD010000035.1"/>
</dbReference>
<keyword evidence="2" id="KW-0067">ATP-binding</keyword>
<dbReference type="GO" id="GO:0005524">
    <property type="term" value="F:ATP binding"/>
    <property type="evidence" value="ECO:0007669"/>
    <property type="project" value="UniProtKB-KW"/>
</dbReference>
<dbReference type="Gene3D" id="3.40.50.300">
    <property type="entry name" value="P-loop containing nucleotide triphosphate hydrolases"/>
    <property type="match status" value="1"/>
</dbReference>
<dbReference type="EMBL" id="JAPDOD010000035">
    <property type="protein sequence ID" value="MDA0164566.1"/>
    <property type="molecule type" value="Genomic_DNA"/>
</dbReference>
<dbReference type="Pfam" id="PF13191">
    <property type="entry name" value="AAA_16"/>
    <property type="match status" value="1"/>
</dbReference>
<dbReference type="InterPro" id="IPR027417">
    <property type="entry name" value="P-loop_NTPase"/>
</dbReference>
<dbReference type="AlphaFoldDB" id="A0A9X3S5V0"/>
<name>A0A9X3S5V0_9ACTN</name>